<dbReference type="Proteomes" id="UP000054408">
    <property type="component" value="Unassembled WGS sequence"/>
</dbReference>
<accession>A0A0L0DVA0</accession>
<dbReference type="SMART" id="SM00256">
    <property type="entry name" value="FBOX"/>
    <property type="match status" value="1"/>
</dbReference>
<keyword evidence="3" id="KW-1185">Reference proteome</keyword>
<dbReference type="AlphaFoldDB" id="A0A0L0DVA0"/>
<dbReference type="InterPro" id="IPR036047">
    <property type="entry name" value="F-box-like_dom_sf"/>
</dbReference>
<sequence>MGNARSSSARRGERDKVALDGVAIMETGEVEVMEDQVFAWELWNAFPAELQHLVLSFVDIRDLGALACTSKALAALLDDDYVWRVAYGSRFGFDDAACGGLGPGPSRATWRERLRARIGTRGLFPIARMLCVPPELGGVADADALAFASEYAVAWLSQAGQGVPTIRDVLMSLTYALSMRGLHVAWLAALAQRLLVDEPTLLPQTTVLRALHFVFYVTASPAVADHIEAHFAPLARELRNDRVATLGKTDDEMRACMAQGDAMFRSLEFAETFAYILRRALGVLQDSCNQFPPEVKAALAAIYNAHAAASDATDPDPDAADPDVADPDTAETTVLAAVAEYFIVITMVPVMASMFVTAFSDWKLCETVLFQGVTGVVFGVLRGQGLTSVPADHPLHDQLPLIQATLSQVIYTLITQGTSHARAGYCLAPAPPLASGALIQALVRLHTHGRDLAHCEPVARVVGSVDEEAMLLGWDAPGAGLSLPSDLSIRRIASPTSERMSHP</sequence>
<reference evidence="2 3" key="1">
    <citation type="submission" date="2010-05" db="EMBL/GenBank/DDBJ databases">
        <title>The Genome Sequence of Thecamonas trahens ATCC 50062.</title>
        <authorList>
            <consortium name="The Broad Institute Genome Sequencing Platform"/>
            <person name="Russ C."/>
            <person name="Cuomo C."/>
            <person name="Shea T."/>
            <person name="Young S.K."/>
            <person name="Zeng Q."/>
            <person name="Koehrsen M."/>
            <person name="Haas B."/>
            <person name="Borodovsky M."/>
            <person name="Guigo R."/>
            <person name="Alvarado L."/>
            <person name="Berlin A."/>
            <person name="Bochicchio J."/>
            <person name="Borenstein D."/>
            <person name="Chapman S."/>
            <person name="Chen Z."/>
            <person name="Freedman E."/>
            <person name="Gellesch M."/>
            <person name="Goldberg J."/>
            <person name="Griggs A."/>
            <person name="Gujja S."/>
            <person name="Heilman E."/>
            <person name="Heiman D."/>
            <person name="Hepburn T."/>
            <person name="Howarth C."/>
            <person name="Jen D."/>
            <person name="Larson L."/>
            <person name="Mehta T."/>
            <person name="Park D."/>
            <person name="Pearson M."/>
            <person name="Roberts A."/>
            <person name="Saif S."/>
            <person name="Shenoy N."/>
            <person name="Sisk P."/>
            <person name="Stolte C."/>
            <person name="Sykes S."/>
            <person name="Thomson T."/>
            <person name="Walk T."/>
            <person name="White J."/>
            <person name="Yandava C."/>
            <person name="Burger G."/>
            <person name="Gray M.W."/>
            <person name="Holland P.W.H."/>
            <person name="King N."/>
            <person name="Lang F.B.F."/>
            <person name="Roger A.J."/>
            <person name="Ruiz-Trillo I."/>
            <person name="Lander E."/>
            <person name="Nusbaum C."/>
        </authorList>
    </citation>
    <scope>NUCLEOTIDE SEQUENCE [LARGE SCALE GENOMIC DNA]</scope>
    <source>
        <strain evidence="2 3">ATCC 50062</strain>
    </source>
</reference>
<dbReference type="InterPro" id="IPR001810">
    <property type="entry name" value="F-box_dom"/>
</dbReference>
<evidence type="ECO:0000313" key="2">
    <source>
        <dbReference type="EMBL" id="KNC56145.1"/>
    </source>
</evidence>
<evidence type="ECO:0000259" key="1">
    <source>
        <dbReference type="SMART" id="SM00256"/>
    </source>
</evidence>
<dbReference type="EMBL" id="GL349440">
    <property type="protein sequence ID" value="KNC56145.1"/>
    <property type="molecule type" value="Genomic_DNA"/>
</dbReference>
<proteinExistence type="predicted"/>
<gene>
    <name evidence="2" type="ORF">AMSG_02161</name>
</gene>
<dbReference type="Gene3D" id="1.20.1280.50">
    <property type="match status" value="1"/>
</dbReference>
<protein>
    <recommendedName>
        <fullName evidence="1">F-box domain-containing protein</fullName>
    </recommendedName>
</protein>
<organism evidence="2 3">
    <name type="scientific">Thecamonas trahens ATCC 50062</name>
    <dbReference type="NCBI Taxonomy" id="461836"/>
    <lineage>
        <taxon>Eukaryota</taxon>
        <taxon>Apusozoa</taxon>
        <taxon>Apusomonadida</taxon>
        <taxon>Apusomonadidae</taxon>
        <taxon>Thecamonas</taxon>
    </lineage>
</organism>
<dbReference type="RefSeq" id="XP_013761182.1">
    <property type="nucleotide sequence ID" value="XM_013905728.1"/>
</dbReference>
<evidence type="ECO:0000313" key="3">
    <source>
        <dbReference type="Proteomes" id="UP000054408"/>
    </source>
</evidence>
<dbReference type="GeneID" id="25561861"/>
<dbReference type="Pfam" id="PF12937">
    <property type="entry name" value="F-box-like"/>
    <property type="match status" value="1"/>
</dbReference>
<dbReference type="SUPFAM" id="SSF81383">
    <property type="entry name" value="F-box domain"/>
    <property type="match status" value="1"/>
</dbReference>
<feature type="domain" description="F-box" evidence="1">
    <location>
        <begin position="46"/>
        <end position="86"/>
    </location>
</feature>
<name>A0A0L0DVA0_THETB</name>